<comment type="caution">
    <text evidence="3">The sequence shown here is derived from an EMBL/GenBank/DDBJ whole genome shotgun (WGS) entry which is preliminary data.</text>
</comment>
<dbReference type="InterPro" id="IPR014960">
    <property type="entry name" value="DUF1828"/>
</dbReference>
<sequence>MPNTSQQLISDYVDWFKNKYSTKQLENADEIVTPFVNHLNDRIRLYIELKANNTIRISDDGNTFNELAMYGLDIKTNTRQKLIHNTLSNFGIQLDDDILYVEATIKDFPLKKHNLVQAILRIYDMVLLSKPNIISLFNEEAKQYLFDNELGGNFDIKMTGDSGLEHQIDYSLGPTKSRPEILIQFINNLSFGDVTKEGFIYDDLNKKRKTSKNQVRYILVANDIDNKIPDKAITAAQALEIDIQHWSKKEELFKLK</sequence>
<evidence type="ECO:0008006" key="4">
    <source>
        <dbReference type="Google" id="ProtNLM"/>
    </source>
</evidence>
<dbReference type="Pfam" id="PF08861">
    <property type="entry name" value="DUF1828"/>
    <property type="match status" value="1"/>
</dbReference>
<dbReference type="InterPro" id="IPR014961">
    <property type="entry name" value="DUF1829"/>
</dbReference>
<dbReference type="AlphaFoldDB" id="A0A644ZHZ0"/>
<gene>
    <name evidence="3" type="ORF">SDC9_87159</name>
</gene>
<name>A0A644ZHZ0_9ZZZZ</name>
<dbReference type="Pfam" id="PF08862">
    <property type="entry name" value="DUF1829"/>
    <property type="match status" value="1"/>
</dbReference>
<proteinExistence type="predicted"/>
<evidence type="ECO:0000259" key="2">
    <source>
        <dbReference type="Pfam" id="PF08862"/>
    </source>
</evidence>
<dbReference type="EMBL" id="VSSQ01009028">
    <property type="protein sequence ID" value="MPM40515.1"/>
    <property type="molecule type" value="Genomic_DNA"/>
</dbReference>
<protein>
    <recommendedName>
        <fullName evidence="4">DUF1828 domain-containing protein</fullName>
    </recommendedName>
</protein>
<reference evidence="3" key="1">
    <citation type="submission" date="2019-08" db="EMBL/GenBank/DDBJ databases">
        <authorList>
            <person name="Kucharzyk K."/>
            <person name="Murdoch R.W."/>
            <person name="Higgins S."/>
            <person name="Loffler F."/>
        </authorList>
    </citation>
    <scope>NUCLEOTIDE SEQUENCE</scope>
</reference>
<organism evidence="3">
    <name type="scientific">bioreactor metagenome</name>
    <dbReference type="NCBI Taxonomy" id="1076179"/>
    <lineage>
        <taxon>unclassified sequences</taxon>
        <taxon>metagenomes</taxon>
        <taxon>ecological metagenomes</taxon>
    </lineage>
</organism>
<evidence type="ECO:0000313" key="3">
    <source>
        <dbReference type="EMBL" id="MPM40515.1"/>
    </source>
</evidence>
<feature type="domain" description="DUF1828" evidence="1">
    <location>
        <begin position="33"/>
        <end position="122"/>
    </location>
</feature>
<feature type="domain" description="DUF1829" evidence="2">
    <location>
        <begin position="160"/>
        <end position="249"/>
    </location>
</feature>
<evidence type="ECO:0000259" key="1">
    <source>
        <dbReference type="Pfam" id="PF08861"/>
    </source>
</evidence>
<accession>A0A644ZHZ0</accession>